<evidence type="ECO:0000256" key="3">
    <source>
        <dbReference type="ARBA" id="ARBA00022679"/>
    </source>
</evidence>
<dbReference type="InterPro" id="IPR001173">
    <property type="entry name" value="Glyco_trans_2-like"/>
</dbReference>
<sequence length="383" mass="41443">MALTAYTYVGYPALAALLARRQQAGTAADDDLPSVSVVVSALDERDVIGRRLDNLRELDYPEDLLEVVVVTDGSSDGTDVEARRHAWPGVVVLHDPRRRGKAAAMGRGVACATHEVVVFSDANNSYAPDALREVVRPLADPRVGAVTGAKAVDGGESTLSGGEKLYWRYESFIKRQESLLGCCTGVVGELLAVRRDLVPEFPKDLVNDDFFIAMHVARSGRRVAYAPAAMSWEPAAISMSDDVVRRRRMTAGRWQSLVRWRSVLPVGQPLVIWQVVSHKYLRLLLPFSMGTALVAGWAAVARSSGDRRTLRGLTLAQTAFYGLAAVGGAVPVSAGPIRSAALGARYLTRTNLASAEGLVAYLRGRRSLHLWARVPRSQDTSGP</sequence>
<dbReference type="Pfam" id="PF00535">
    <property type="entry name" value="Glycos_transf_2"/>
    <property type="match status" value="1"/>
</dbReference>
<gene>
    <name evidence="5" type="ORF">GCM10009721_21180</name>
</gene>
<evidence type="ECO:0000313" key="5">
    <source>
        <dbReference type="EMBL" id="GGM94682.1"/>
    </source>
</evidence>
<dbReference type="PANTHER" id="PTHR43630">
    <property type="entry name" value="POLY-BETA-1,6-N-ACETYL-D-GLUCOSAMINE SYNTHASE"/>
    <property type="match status" value="1"/>
</dbReference>
<dbReference type="RefSeq" id="WP_030195263.1">
    <property type="nucleotide sequence ID" value="NZ_BMNZ01000004.1"/>
</dbReference>
<evidence type="ECO:0000259" key="4">
    <source>
        <dbReference type="Pfam" id="PF00535"/>
    </source>
</evidence>
<name>A0ABQ2I0J9_9MICO</name>
<comment type="caution">
    <text evidence="5">The sequence shown here is derived from an EMBL/GenBank/DDBJ whole genome shotgun (WGS) entry which is preliminary data.</text>
</comment>
<accession>A0ABQ2I0J9</accession>
<dbReference type="PANTHER" id="PTHR43630:SF1">
    <property type="entry name" value="POLY-BETA-1,6-N-ACETYL-D-GLUCOSAMINE SYNTHASE"/>
    <property type="match status" value="1"/>
</dbReference>
<proteinExistence type="inferred from homology"/>
<dbReference type="CDD" id="cd06439">
    <property type="entry name" value="CESA_like_1"/>
    <property type="match status" value="1"/>
</dbReference>
<organism evidence="5 6">
    <name type="scientific">Terrabacter tumescens</name>
    <dbReference type="NCBI Taxonomy" id="60443"/>
    <lineage>
        <taxon>Bacteria</taxon>
        <taxon>Bacillati</taxon>
        <taxon>Actinomycetota</taxon>
        <taxon>Actinomycetes</taxon>
        <taxon>Micrococcales</taxon>
        <taxon>Intrasporangiaceae</taxon>
        <taxon>Terrabacter</taxon>
    </lineage>
</organism>
<dbReference type="GO" id="GO:0016740">
    <property type="term" value="F:transferase activity"/>
    <property type="evidence" value="ECO:0007669"/>
    <property type="project" value="UniProtKB-KW"/>
</dbReference>
<keyword evidence="6" id="KW-1185">Reference proteome</keyword>
<dbReference type="SUPFAM" id="SSF53448">
    <property type="entry name" value="Nucleotide-diphospho-sugar transferases"/>
    <property type="match status" value="1"/>
</dbReference>
<reference evidence="6" key="1">
    <citation type="journal article" date="2019" name="Int. J. Syst. Evol. Microbiol.">
        <title>The Global Catalogue of Microorganisms (GCM) 10K type strain sequencing project: providing services to taxonomists for standard genome sequencing and annotation.</title>
        <authorList>
            <consortium name="The Broad Institute Genomics Platform"/>
            <consortium name="The Broad Institute Genome Sequencing Center for Infectious Disease"/>
            <person name="Wu L."/>
            <person name="Ma J."/>
        </authorList>
    </citation>
    <scope>NUCLEOTIDE SEQUENCE [LARGE SCALE GENOMIC DNA]</scope>
    <source>
        <strain evidence="6">JCM 1365</strain>
    </source>
</reference>
<keyword evidence="3 5" id="KW-0808">Transferase</keyword>
<evidence type="ECO:0000256" key="1">
    <source>
        <dbReference type="ARBA" id="ARBA00006739"/>
    </source>
</evidence>
<dbReference type="Proteomes" id="UP000623461">
    <property type="component" value="Unassembled WGS sequence"/>
</dbReference>
<feature type="domain" description="Glycosyltransferase 2-like" evidence="4">
    <location>
        <begin position="36"/>
        <end position="194"/>
    </location>
</feature>
<comment type="similarity">
    <text evidence="1">Belongs to the glycosyltransferase 2 family.</text>
</comment>
<dbReference type="EMBL" id="BMNZ01000004">
    <property type="protein sequence ID" value="GGM94682.1"/>
    <property type="molecule type" value="Genomic_DNA"/>
</dbReference>
<keyword evidence="2" id="KW-0328">Glycosyltransferase</keyword>
<evidence type="ECO:0000313" key="6">
    <source>
        <dbReference type="Proteomes" id="UP000623461"/>
    </source>
</evidence>
<dbReference type="Gene3D" id="3.90.550.10">
    <property type="entry name" value="Spore Coat Polysaccharide Biosynthesis Protein SpsA, Chain A"/>
    <property type="match status" value="1"/>
</dbReference>
<dbReference type="InterPro" id="IPR029044">
    <property type="entry name" value="Nucleotide-diphossugar_trans"/>
</dbReference>
<protein>
    <submittedName>
        <fullName evidence="5">Glycosyl transferase</fullName>
    </submittedName>
</protein>
<evidence type="ECO:0000256" key="2">
    <source>
        <dbReference type="ARBA" id="ARBA00022676"/>
    </source>
</evidence>